<evidence type="ECO:0000256" key="8">
    <source>
        <dbReference type="ARBA" id="ARBA00022827"/>
    </source>
</evidence>
<dbReference type="InterPro" id="IPR040131">
    <property type="entry name" value="MnmG_N"/>
</dbReference>
<dbReference type="GO" id="GO:0005829">
    <property type="term" value="C:cytosol"/>
    <property type="evidence" value="ECO:0007669"/>
    <property type="project" value="TreeGrafter"/>
</dbReference>
<proteinExistence type="inferred from homology"/>
<accession>A0A7X0JC49</accession>
<evidence type="ECO:0000256" key="3">
    <source>
        <dbReference type="ARBA" id="ARBA00022490"/>
    </source>
</evidence>
<keyword evidence="9 11" id="KW-0521">NADP</keyword>
<keyword evidence="10 11" id="KW-0520">NAD</keyword>
<reference evidence="14 15" key="1">
    <citation type="submission" date="2020-08" db="EMBL/GenBank/DDBJ databases">
        <title>The Agave Microbiome: Exploring the role of microbial communities in plant adaptations to desert environments.</title>
        <authorList>
            <person name="Partida-Martinez L.P."/>
        </authorList>
    </citation>
    <scope>NUCLEOTIDE SEQUENCE [LARGE SCALE GENOMIC DNA]</scope>
    <source>
        <strain evidence="14 15">AS3.13</strain>
    </source>
</reference>
<comment type="function">
    <text evidence="11">Catalyzes the folate-dependent formation of 5-methyl-uridine at position 54 (M-5-U54) in all tRNAs.</text>
</comment>
<dbReference type="GO" id="GO:0030488">
    <property type="term" value="P:tRNA methylation"/>
    <property type="evidence" value="ECO:0007669"/>
    <property type="project" value="TreeGrafter"/>
</dbReference>
<dbReference type="GO" id="GO:0047151">
    <property type="term" value="F:tRNA (uracil(54)-C5)-methyltransferase activity, 5,10-methylenetetrahydrofolate-dependent"/>
    <property type="evidence" value="ECO:0007669"/>
    <property type="project" value="UniProtKB-UniRule"/>
</dbReference>
<keyword evidence="3 11" id="KW-0963">Cytoplasm</keyword>
<reference evidence="14 15" key="2">
    <citation type="submission" date="2020-08" db="EMBL/GenBank/DDBJ databases">
        <authorList>
            <person name="Partida-Martinez L."/>
            <person name="Huntemann M."/>
            <person name="Clum A."/>
            <person name="Wang J."/>
            <person name="Palaniappan K."/>
            <person name="Ritter S."/>
            <person name="Chen I.-M."/>
            <person name="Stamatis D."/>
            <person name="Reddy T."/>
            <person name="O'Malley R."/>
            <person name="Daum C."/>
            <person name="Shapiro N."/>
            <person name="Ivanova N."/>
            <person name="Kyrpides N."/>
            <person name="Woyke T."/>
        </authorList>
    </citation>
    <scope>NUCLEOTIDE SEQUENCE [LARGE SCALE GENOMIC DNA]</scope>
    <source>
        <strain evidence="14 15">AS3.13</strain>
    </source>
</reference>
<sequence>MTYDIHIVGGGLAGSEAAWQLAEAGFKVRLSEMRGGGDTTPAHHTDDLAELVCSNSFRSDDADSNAVGLLHQELRALGSLILREGDRHRVPAGSALAVDRDGFSAGVTAAVAAHPNITVVRERIDTLPDTPAIIATGPLTAPGLSEQIAAETGRDSLAFFDAIAPIVHRDSIDMETAWFQSRWNKGTSGRLPPGQTEDSPGLSSPDVGTDYINCPLDKDQYHAFVAALIDGEKTEYREWENVPYFEGCMPIEVMAERGPETLRFGPMKGVGLDDPRTGRWPYACVQLRQDNALGTLWNIVGFQTKLKHAEQVRLFRTIPGLQNAEFARLGGLHRNTFLRSPELLDATLRLRSRPNIRFAGQITGCEGYIESASIGLLAGRFAIAELRGETLAPPPVETALGALLSHITGGAEADSYQPMNVNFGLFPPIPGRTKKADRKKMYTDRARSALAEWLAA</sequence>
<evidence type="ECO:0000313" key="14">
    <source>
        <dbReference type="EMBL" id="MBB6504908.1"/>
    </source>
</evidence>
<dbReference type="InterPro" id="IPR002218">
    <property type="entry name" value="MnmG-rel"/>
</dbReference>
<comment type="catalytic activity">
    <reaction evidence="11">
        <text>uridine(54) in tRNA + (6R)-5,10-methylene-5,6,7,8-tetrahydrofolate + NADPH + H(+) = 5-methyluridine(54) in tRNA + (6S)-5,6,7,8-tetrahydrofolate + NADP(+)</text>
        <dbReference type="Rhea" id="RHEA:62372"/>
        <dbReference type="Rhea" id="RHEA-COMP:10167"/>
        <dbReference type="Rhea" id="RHEA-COMP:10193"/>
        <dbReference type="ChEBI" id="CHEBI:15378"/>
        <dbReference type="ChEBI" id="CHEBI:15636"/>
        <dbReference type="ChEBI" id="CHEBI:57453"/>
        <dbReference type="ChEBI" id="CHEBI:57783"/>
        <dbReference type="ChEBI" id="CHEBI:58349"/>
        <dbReference type="ChEBI" id="CHEBI:65315"/>
        <dbReference type="ChEBI" id="CHEBI:74447"/>
        <dbReference type="EC" id="2.1.1.74"/>
    </reaction>
</comment>
<dbReference type="Gene3D" id="3.50.50.60">
    <property type="entry name" value="FAD/NAD(P)-binding domain"/>
    <property type="match status" value="2"/>
</dbReference>
<comment type="subcellular location">
    <subcellularLocation>
        <location evidence="11">Cytoplasm</location>
    </subcellularLocation>
</comment>
<dbReference type="GO" id="GO:0002098">
    <property type="term" value="P:tRNA wobble uridine modification"/>
    <property type="evidence" value="ECO:0007669"/>
    <property type="project" value="TreeGrafter"/>
</dbReference>
<evidence type="ECO:0000256" key="9">
    <source>
        <dbReference type="ARBA" id="ARBA00022857"/>
    </source>
</evidence>
<dbReference type="EC" id="2.1.1.74" evidence="11"/>
<evidence type="ECO:0000256" key="10">
    <source>
        <dbReference type="ARBA" id="ARBA00023027"/>
    </source>
</evidence>
<dbReference type="InterPro" id="IPR020595">
    <property type="entry name" value="MnmG-rel_CS"/>
</dbReference>
<feature type="domain" description="MnmG N-terminal" evidence="13">
    <location>
        <begin position="4"/>
        <end position="389"/>
    </location>
</feature>
<gene>
    <name evidence="11" type="primary">trmFO</name>
    <name evidence="14" type="ORF">F4693_001889</name>
</gene>
<dbReference type="NCBIfam" id="NF003739">
    <property type="entry name" value="PRK05335.1"/>
    <property type="match status" value="1"/>
</dbReference>
<organism evidence="14 15">
    <name type="scientific">Sphingomonas endophytica</name>
    <dbReference type="NCBI Taxonomy" id="869719"/>
    <lineage>
        <taxon>Bacteria</taxon>
        <taxon>Pseudomonadati</taxon>
        <taxon>Pseudomonadota</taxon>
        <taxon>Alphaproteobacteria</taxon>
        <taxon>Sphingomonadales</taxon>
        <taxon>Sphingomonadaceae</taxon>
        <taxon>Sphingomonas</taxon>
    </lineage>
</organism>
<comment type="caution">
    <text evidence="14">The sequence shown here is derived from an EMBL/GenBank/DDBJ whole genome shotgun (WGS) entry which is preliminary data.</text>
</comment>
<evidence type="ECO:0000256" key="1">
    <source>
        <dbReference type="ARBA" id="ARBA00001974"/>
    </source>
</evidence>
<evidence type="ECO:0000256" key="4">
    <source>
        <dbReference type="ARBA" id="ARBA00022603"/>
    </source>
</evidence>
<keyword evidence="5 11" id="KW-0285">Flavoprotein</keyword>
<evidence type="ECO:0000256" key="12">
    <source>
        <dbReference type="SAM" id="MobiDB-lite"/>
    </source>
</evidence>
<keyword evidence="7 11" id="KW-0819">tRNA processing</keyword>
<keyword evidence="4 11" id="KW-0489">Methyltransferase</keyword>
<dbReference type="InterPro" id="IPR036188">
    <property type="entry name" value="FAD/NAD-bd_sf"/>
</dbReference>
<comment type="function">
    <text evidence="2">NAD-binding protein involved in the addition of a carboxymethylaminomethyl (cmnm) group at the wobble position (U34) of certain tRNAs, forming tRNA-cmnm(5)s(2)U34.</text>
</comment>
<dbReference type="AlphaFoldDB" id="A0A7X0JC49"/>
<keyword evidence="8 11" id="KW-0274">FAD</keyword>
<evidence type="ECO:0000256" key="2">
    <source>
        <dbReference type="ARBA" id="ARBA00003717"/>
    </source>
</evidence>
<protein>
    <recommendedName>
        <fullName evidence="11">Methylenetetrahydrofolate--tRNA-(uracil-5-)-methyltransferase TrmFO</fullName>
        <ecNumber evidence="11">2.1.1.74</ecNumber>
    </recommendedName>
    <alternativeName>
        <fullName evidence="11">Folate-dependent tRNA (uracil-5-)-methyltransferase</fullName>
    </alternativeName>
    <alternativeName>
        <fullName evidence="11">Folate-dependent tRNA(M-5-U54)-methyltransferase</fullName>
    </alternativeName>
</protein>
<dbReference type="InterPro" id="IPR004417">
    <property type="entry name" value="TrmFO"/>
</dbReference>
<evidence type="ECO:0000259" key="13">
    <source>
        <dbReference type="Pfam" id="PF01134"/>
    </source>
</evidence>
<dbReference type="PANTHER" id="PTHR11806:SF2">
    <property type="entry name" value="METHYLENETETRAHYDROFOLATE--TRNA-(URACIL-5-)-METHYLTRANSFERASE TRMFO"/>
    <property type="match status" value="1"/>
</dbReference>
<dbReference type="RefSeq" id="WP_184505435.1">
    <property type="nucleotide sequence ID" value="NZ_JACHBT010000009.1"/>
</dbReference>
<evidence type="ECO:0000256" key="7">
    <source>
        <dbReference type="ARBA" id="ARBA00022694"/>
    </source>
</evidence>
<feature type="region of interest" description="Disordered" evidence="12">
    <location>
        <begin position="185"/>
        <end position="207"/>
    </location>
</feature>
<comment type="cofactor">
    <cofactor evidence="1 11">
        <name>FAD</name>
        <dbReference type="ChEBI" id="CHEBI:57692"/>
    </cofactor>
</comment>
<dbReference type="SUPFAM" id="SSF51905">
    <property type="entry name" value="FAD/NAD(P)-binding domain"/>
    <property type="match status" value="1"/>
</dbReference>
<evidence type="ECO:0000313" key="15">
    <source>
        <dbReference type="Proteomes" id="UP000522313"/>
    </source>
</evidence>
<dbReference type="Proteomes" id="UP000522313">
    <property type="component" value="Unassembled WGS sequence"/>
</dbReference>
<evidence type="ECO:0000256" key="5">
    <source>
        <dbReference type="ARBA" id="ARBA00022630"/>
    </source>
</evidence>
<comment type="similarity">
    <text evidence="11">Belongs to the MnmG family. TrmFO subfamily.</text>
</comment>
<dbReference type="HAMAP" id="MF_01037">
    <property type="entry name" value="TrmFO"/>
    <property type="match status" value="1"/>
</dbReference>
<keyword evidence="6 11" id="KW-0808">Transferase</keyword>
<dbReference type="PROSITE" id="PS01281">
    <property type="entry name" value="GIDA_2"/>
    <property type="match status" value="1"/>
</dbReference>
<feature type="binding site" evidence="11">
    <location>
        <begin position="9"/>
        <end position="14"/>
    </location>
    <ligand>
        <name>FAD</name>
        <dbReference type="ChEBI" id="CHEBI:57692"/>
    </ligand>
</feature>
<dbReference type="PANTHER" id="PTHR11806">
    <property type="entry name" value="GLUCOSE INHIBITED DIVISION PROTEIN A"/>
    <property type="match status" value="1"/>
</dbReference>
<dbReference type="GO" id="GO:0050660">
    <property type="term" value="F:flavin adenine dinucleotide binding"/>
    <property type="evidence" value="ECO:0007669"/>
    <property type="project" value="UniProtKB-UniRule"/>
</dbReference>
<comment type="catalytic activity">
    <reaction evidence="11">
        <text>uridine(54) in tRNA + (6R)-5,10-methylene-5,6,7,8-tetrahydrofolate + NADH + H(+) = 5-methyluridine(54) in tRNA + (6S)-5,6,7,8-tetrahydrofolate + NAD(+)</text>
        <dbReference type="Rhea" id="RHEA:16873"/>
        <dbReference type="Rhea" id="RHEA-COMP:10167"/>
        <dbReference type="Rhea" id="RHEA-COMP:10193"/>
        <dbReference type="ChEBI" id="CHEBI:15378"/>
        <dbReference type="ChEBI" id="CHEBI:15636"/>
        <dbReference type="ChEBI" id="CHEBI:57453"/>
        <dbReference type="ChEBI" id="CHEBI:57540"/>
        <dbReference type="ChEBI" id="CHEBI:57945"/>
        <dbReference type="ChEBI" id="CHEBI:65315"/>
        <dbReference type="ChEBI" id="CHEBI:74447"/>
        <dbReference type="EC" id="2.1.1.74"/>
    </reaction>
</comment>
<dbReference type="EMBL" id="JACHBT010000009">
    <property type="protein sequence ID" value="MBB6504908.1"/>
    <property type="molecule type" value="Genomic_DNA"/>
</dbReference>
<evidence type="ECO:0000256" key="6">
    <source>
        <dbReference type="ARBA" id="ARBA00022679"/>
    </source>
</evidence>
<dbReference type="Pfam" id="PF01134">
    <property type="entry name" value="GIDA"/>
    <property type="match status" value="1"/>
</dbReference>
<name>A0A7X0JC49_9SPHN</name>
<evidence type="ECO:0000256" key="11">
    <source>
        <dbReference type="HAMAP-Rule" id="MF_01037"/>
    </source>
</evidence>